<feature type="coiled-coil region" evidence="7">
    <location>
        <begin position="536"/>
        <end position="601"/>
    </location>
</feature>
<evidence type="ECO:0000256" key="2">
    <source>
        <dbReference type="ARBA" id="ARBA00008029"/>
    </source>
</evidence>
<evidence type="ECO:0000256" key="4">
    <source>
        <dbReference type="ARBA" id="ARBA00022776"/>
    </source>
</evidence>
<evidence type="ECO:0000256" key="6">
    <source>
        <dbReference type="ARBA" id="ARBA00023306"/>
    </source>
</evidence>
<dbReference type="PANTHER" id="PTHR23168">
    <property type="entry name" value="MITOTIC SPINDLE ASSEMBLY CHECKPOINT PROTEIN MAD1 MITOTIC ARREST DEFICIENT-LIKE PROTEIN 1"/>
    <property type="match status" value="1"/>
</dbReference>
<organism evidence="8 9">
    <name type="scientific">Amborella trichopoda</name>
    <dbReference type="NCBI Taxonomy" id="13333"/>
    <lineage>
        <taxon>Eukaryota</taxon>
        <taxon>Viridiplantae</taxon>
        <taxon>Streptophyta</taxon>
        <taxon>Embryophyta</taxon>
        <taxon>Tracheophyta</taxon>
        <taxon>Spermatophyta</taxon>
        <taxon>Magnoliopsida</taxon>
        <taxon>Amborellales</taxon>
        <taxon>Amborellaceae</taxon>
        <taxon>Amborella</taxon>
    </lineage>
</organism>
<reference evidence="9" key="1">
    <citation type="journal article" date="2013" name="Science">
        <title>The Amborella genome and the evolution of flowering plants.</title>
        <authorList>
            <consortium name="Amborella Genome Project"/>
        </authorList>
    </citation>
    <scope>NUCLEOTIDE SEQUENCE [LARGE SCALE GENOMIC DNA]</scope>
</reference>
<evidence type="ECO:0000256" key="3">
    <source>
        <dbReference type="ARBA" id="ARBA00022618"/>
    </source>
</evidence>
<evidence type="ECO:0008006" key="10">
    <source>
        <dbReference type="Google" id="ProtNLM"/>
    </source>
</evidence>
<dbReference type="eggNOG" id="KOG4593">
    <property type="taxonomic scope" value="Eukaryota"/>
</dbReference>
<dbReference type="GO" id="GO:0005635">
    <property type="term" value="C:nuclear envelope"/>
    <property type="evidence" value="ECO:0000318"/>
    <property type="project" value="GO_Central"/>
</dbReference>
<proteinExistence type="inferred from homology"/>
<dbReference type="InterPro" id="IPR008672">
    <property type="entry name" value="Mad1"/>
</dbReference>
<evidence type="ECO:0000256" key="7">
    <source>
        <dbReference type="SAM" id="Coils"/>
    </source>
</evidence>
<keyword evidence="7" id="KW-0175">Coiled coil</keyword>
<dbReference type="Pfam" id="PF05557">
    <property type="entry name" value="MAD"/>
    <property type="match status" value="1"/>
</dbReference>
<gene>
    <name evidence="8" type="ORF">AMTR_s00099p00119010</name>
</gene>
<dbReference type="Proteomes" id="UP000017836">
    <property type="component" value="Unassembled WGS sequence"/>
</dbReference>
<dbReference type="GO" id="GO:0007094">
    <property type="term" value="P:mitotic spindle assembly checkpoint signaling"/>
    <property type="evidence" value="ECO:0000318"/>
    <property type="project" value="GO_Central"/>
</dbReference>
<keyword evidence="3" id="KW-0132">Cell division</keyword>
<feature type="coiled-coil region" evidence="7">
    <location>
        <begin position="444"/>
        <end position="499"/>
    </location>
</feature>
<dbReference type="GO" id="GO:0051301">
    <property type="term" value="P:cell division"/>
    <property type="evidence" value="ECO:0007669"/>
    <property type="project" value="UniProtKB-KW"/>
</dbReference>
<dbReference type="EMBL" id="KI394994">
    <property type="protein sequence ID" value="ERM99746.1"/>
    <property type="molecule type" value="Genomic_DNA"/>
</dbReference>
<dbReference type="GO" id="GO:0051315">
    <property type="term" value="P:attachment of mitotic spindle microtubules to kinetochore"/>
    <property type="evidence" value="ECO:0000318"/>
    <property type="project" value="GO_Central"/>
</dbReference>
<evidence type="ECO:0000313" key="8">
    <source>
        <dbReference type="EMBL" id="ERM99746.1"/>
    </source>
</evidence>
<evidence type="ECO:0000313" key="9">
    <source>
        <dbReference type="Proteomes" id="UP000017836"/>
    </source>
</evidence>
<keyword evidence="6" id="KW-0131">Cell cycle</keyword>
<dbReference type="STRING" id="13333.W1NRY7"/>
<dbReference type="Gene3D" id="1.20.5.170">
    <property type="match status" value="1"/>
</dbReference>
<dbReference type="GO" id="GO:0000776">
    <property type="term" value="C:kinetochore"/>
    <property type="evidence" value="ECO:0000318"/>
    <property type="project" value="GO_Central"/>
</dbReference>
<keyword evidence="5" id="KW-0539">Nucleus</keyword>
<keyword evidence="4" id="KW-0498">Mitosis</keyword>
<dbReference type="Gene3D" id="6.10.250.90">
    <property type="match status" value="1"/>
</dbReference>
<dbReference type="GO" id="GO:0072686">
    <property type="term" value="C:mitotic spindle"/>
    <property type="evidence" value="ECO:0000318"/>
    <property type="project" value="GO_Central"/>
</dbReference>
<keyword evidence="9" id="KW-1185">Reference proteome</keyword>
<dbReference type="HOGENOM" id="CLU_023152_0_0_1"/>
<feature type="coiled-coil region" evidence="7">
    <location>
        <begin position="46"/>
        <end position="316"/>
    </location>
</feature>
<accession>W1NRY7</accession>
<dbReference type="Gene3D" id="3.30.457.60">
    <property type="match status" value="1"/>
</dbReference>
<name>W1NRY7_AMBTC</name>
<evidence type="ECO:0000256" key="1">
    <source>
        <dbReference type="ARBA" id="ARBA00004123"/>
    </source>
</evidence>
<dbReference type="SUPFAM" id="SSF57997">
    <property type="entry name" value="Tropomyosin"/>
    <property type="match status" value="1"/>
</dbReference>
<evidence type="ECO:0000256" key="5">
    <source>
        <dbReference type="ARBA" id="ARBA00023242"/>
    </source>
</evidence>
<comment type="similarity">
    <text evidence="2">Belongs to the MAD1 family.</text>
</comment>
<dbReference type="FunFam" id="3.30.457.60:FF:000004">
    <property type="entry name" value="Mitotic spindle checkpoint protein MAD1"/>
    <property type="match status" value="1"/>
</dbReference>
<sequence length="705" mass="81463">MILRTPPKKRKSEPLPAITADNQLVIYEDPNPESPHQVKADFLEALSSNEKEVDSLQSKLEQVNEEMQRKEVESKKFESRLRFVEQELAAAKGREQMLQKQYMKDVTDFQERHQKLLKDYSELEVKLKKEVNIRKNLESTATAAEEKALILEEKLQKLTEIAEREKKHLQNELSYFQNDSRLSVSKINAERELFECRAINAEKEAELFKRQLFELKNQLEECIQKKNEAENKLLSLNVPTQEPNSEGTRIRIKNLQDELRNYESEVQEARKLKSFHANAELLKEKISEERFRREQAEAELIKVQESQTKVDKLQDELMPWKSMIKEIPGAECCEDIPKKFAVMQKELVESMLKVGEVNGRLKELEITLEKALLDKQDAETQLGLAKKKEEEMFLELKRLELTVTSITGERDRLWALIATYEKEAAIAGKMDGTSGTGGADENRVKELELSLAEKEHMVSELEHSFCEQKEVIGNQHREIELLSERLNNEARRIKSLEREGYRLRSEISLLESKLGHGDYSAANTKVLRMANTLGVDNEAKQTIEALRDELQKTQARLKAVEEFKGQTDAGHLVDSSITEKLAELKKQIATLEKREERYKTVFAEKISIFRRACCALFGYKIVMDDQQRPNGIPVTFFTLHSIYAQSDDEKLEFEYESGNTNIVMNTYTSQPDIAQQMEIYVRKWNAIPAFTANLTVESFSRTTIS</sequence>
<dbReference type="AlphaFoldDB" id="W1NRY7"/>
<dbReference type="SUPFAM" id="SSF75704">
    <property type="entry name" value="Mitotic arrest deficient-like 1, Mad1"/>
    <property type="match status" value="1"/>
</dbReference>
<comment type="subcellular location">
    <subcellularLocation>
        <location evidence="1">Nucleus</location>
    </subcellularLocation>
</comment>
<dbReference type="PANTHER" id="PTHR23168:SF0">
    <property type="entry name" value="MITOTIC SPINDLE ASSEMBLY CHECKPOINT PROTEIN MAD1"/>
    <property type="match status" value="1"/>
</dbReference>
<dbReference type="Gramene" id="ERM99746">
    <property type="protein sequence ID" value="ERM99746"/>
    <property type="gene ID" value="AMTR_s00099p00119010"/>
</dbReference>
<protein>
    <recommendedName>
        <fullName evidence="10">Spindle assembly checkpoint component MAD1</fullName>
    </recommendedName>
</protein>
<feature type="coiled-coil region" evidence="7">
    <location>
        <begin position="361"/>
        <end position="388"/>
    </location>
</feature>
<dbReference type="OMA" id="YKLDFMP"/>